<dbReference type="STRING" id="1220554.GCA_001552135_07566"/>
<dbReference type="InterPro" id="IPR010982">
    <property type="entry name" value="Lambda_DNA-bd_dom_sf"/>
</dbReference>
<sequence length="355" mass="37795">MSVTLKDVAAAAGVSRSTASRALSGSSLIAPETRALVEDAARRLGYQPNRAASALRSRQSHLIGLVVGNLVNASFHTIAEVVQRRAAAEDYQMMLSITDADPRREENILRTLGEHGVDGVILIGTGSNAAASNALLGSGTAVVNLIRGAAESAAPTVLASDRDGAQEATRYLLGLGHRHIGYIGGPADTNSGQERFAGYELALRERGLPVDERLVERGPFEPSFGSVAAERLLRRAPEVTALFAANHEAVFGVLPALVAAGVRVPDDLSLVCYEDISWLRWWHPPVTVVDNGARELGELAMDLLLQQLERGRRGVPGARTGRTYRVGAQLLQRDSCAPPRDRGGRGERPEPVPTG</sequence>
<dbReference type="SUPFAM" id="SSF53822">
    <property type="entry name" value="Periplasmic binding protein-like I"/>
    <property type="match status" value="1"/>
</dbReference>
<dbReference type="CDD" id="cd01392">
    <property type="entry name" value="HTH_LacI"/>
    <property type="match status" value="1"/>
</dbReference>
<dbReference type="SMART" id="SM00354">
    <property type="entry name" value="HTH_LACI"/>
    <property type="match status" value="1"/>
</dbReference>
<organism evidence="7 8">
    <name type="scientific">Actinomadura chibensis</name>
    <dbReference type="NCBI Taxonomy" id="392828"/>
    <lineage>
        <taxon>Bacteria</taxon>
        <taxon>Bacillati</taxon>
        <taxon>Actinomycetota</taxon>
        <taxon>Actinomycetes</taxon>
        <taxon>Streptosporangiales</taxon>
        <taxon>Thermomonosporaceae</taxon>
        <taxon>Actinomadura</taxon>
    </lineage>
</organism>
<feature type="compositionally biased region" description="Basic and acidic residues" evidence="5">
    <location>
        <begin position="339"/>
        <end position="355"/>
    </location>
</feature>
<evidence type="ECO:0000313" key="7">
    <source>
        <dbReference type="EMBL" id="TYB49654.1"/>
    </source>
</evidence>
<keyword evidence="2" id="KW-0805">Transcription regulation</keyword>
<dbReference type="Gene3D" id="3.40.50.2300">
    <property type="match status" value="2"/>
</dbReference>
<dbReference type="GO" id="GO:0003700">
    <property type="term" value="F:DNA-binding transcription factor activity"/>
    <property type="evidence" value="ECO:0007669"/>
    <property type="project" value="TreeGrafter"/>
</dbReference>
<dbReference type="EMBL" id="VSFG01000001">
    <property type="protein sequence ID" value="TYB49654.1"/>
    <property type="molecule type" value="Genomic_DNA"/>
</dbReference>
<dbReference type="PANTHER" id="PTHR30146:SF148">
    <property type="entry name" value="HTH-TYPE TRANSCRIPTIONAL REPRESSOR PURR-RELATED"/>
    <property type="match status" value="1"/>
</dbReference>
<dbReference type="PROSITE" id="PS50932">
    <property type="entry name" value="HTH_LACI_2"/>
    <property type="match status" value="1"/>
</dbReference>
<evidence type="ECO:0000256" key="1">
    <source>
        <dbReference type="ARBA" id="ARBA00022491"/>
    </source>
</evidence>
<name>A0A5D0NZS7_9ACTN</name>
<keyword evidence="3" id="KW-0238">DNA-binding</keyword>
<feature type="domain" description="HTH lacI-type" evidence="6">
    <location>
        <begin position="3"/>
        <end position="57"/>
    </location>
</feature>
<protein>
    <submittedName>
        <fullName evidence="7">LacI family transcriptional regulator</fullName>
    </submittedName>
</protein>
<dbReference type="CDD" id="cd06267">
    <property type="entry name" value="PBP1_LacI_sugar_binding-like"/>
    <property type="match status" value="1"/>
</dbReference>
<dbReference type="SUPFAM" id="SSF47413">
    <property type="entry name" value="lambda repressor-like DNA-binding domains"/>
    <property type="match status" value="1"/>
</dbReference>
<dbReference type="PROSITE" id="PS00356">
    <property type="entry name" value="HTH_LACI_1"/>
    <property type="match status" value="1"/>
</dbReference>
<dbReference type="InterPro" id="IPR046335">
    <property type="entry name" value="LacI/GalR-like_sensor"/>
</dbReference>
<reference evidence="7 8" key="1">
    <citation type="submission" date="2019-08" db="EMBL/GenBank/DDBJ databases">
        <title>Actinomadura sp. nov. CYP1-5 isolated from mountain soil.</title>
        <authorList>
            <person name="Songsumanus A."/>
            <person name="Kuncharoen N."/>
            <person name="Kudo T."/>
            <person name="Yuki M."/>
            <person name="Igarashi Y."/>
            <person name="Tanasupawat S."/>
        </authorList>
    </citation>
    <scope>NUCLEOTIDE SEQUENCE [LARGE SCALE GENOMIC DNA]</scope>
    <source>
        <strain evidence="7 8">JCM 14158</strain>
    </source>
</reference>
<accession>A0A5D0NZS7</accession>
<dbReference type="Proteomes" id="UP000323380">
    <property type="component" value="Unassembled WGS sequence"/>
</dbReference>
<dbReference type="Gene3D" id="1.10.260.40">
    <property type="entry name" value="lambda repressor-like DNA-binding domains"/>
    <property type="match status" value="1"/>
</dbReference>
<dbReference type="GO" id="GO:0000976">
    <property type="term" value="F:transcription cis-regulatory region binding"/>
    <property type="evidence" value="ECO:0007669"/>
    <property type="project" value="TreeGrafter"/>
</dbReference>
<gene>
    <name evidence="7" type="ORF">FXF69_11460</name>
</gene>
<evidence type="ECO:0000256" key="4">
    <source>
        <dbReference type="ARBA" id="ARBA00023163"/>
    </source>
</evidence>
<evidence type="ECO:0000259" key="6">
    <source>
        <dbReference type="PROSITE" id="PS50932"/>
    </source>
</evidence>
<dbReference type="RefSeq" id="WP_067903749.1">
    <property type="nucleotide sequence ID" value="NZ_VSFG01000001.1"/>
</dbReference>
<evidence type="ECO:0000256" key="3">
    <source>
        <dbReference type="ARBA" id="ARBA00023125"/>
    </source>
</evidence>
<keyword evidence="8" id="KW-1185">Reference proteome</keyword>
<dbReference type="InterPro" id="IPR028082">
    <property type="entry name" value="Peripla_BP_I"/>
</dbReference>
<proteinExistence type="predicted"/>
<dbReference type="Pfam" id="PF13377">
    <property type="entry name" value="Peripla_BP_3"/>
    <property type="match status" value="1"/>
</dbReference>
<keyword evidence="1" id="KW-0678">Repressor</keyword>
<evidence type="ECO:0000313" key="8">
    <source>
        <dbReference type="Proteomes" id="UP000323380"/>
    </source>
</evidence>
<dbReference type="PANTHER" id="PTHR30146">
    <property type="entry name" value="LACI-RELATED TRANSCRIPTIONAL REPRESSOR"/>
    <property type="match status" value="1"/>
</dbReference>
<dbReference type="AlphaFoldDB" id="A0A5D0NZS7"/>
<dbReference type="Pfam" id="PF00356">
    <property type="entry name" value="LacI"/>
    <property type="match status" value="1"/>
</dbReference>
<keyword evidence="4" id="KW-0804">Transcription</keyword>
<dbReference type="InterPro" id="IPR000843">
    <property type="entry name" value="HTH_LacI"/>
</dbReference>
<evidence type="ECO:0000256" key="5">
    <source>
        <dbReference type="SAM" id="MobiDB-lite"/>
    </source>
</evidence>
<feature type="region of interest" description="Disordered" evidence="5">
    <location>
        <begin position="334"/>
        <end position="355"/>
    </location>
</feature>
<comment type="caution">
    <text evidence="7">The sequence shown here is derived from an EMBL/GenBank/DDBJ whole genome shotgun (WGS) entry which is preliminary data.</text>
</comment>
<evidence type="ECO:0000256" key="2">
    <source>
        <dbReference type="ARBA" id="ARBA00023015"/>
    </source>
</evidence>